<evidence type="ECO:0000313" key="3">
    <source>
        <dbReference type="EMBL" id="MBU9711584.1"/>
    </source>
</evidence>
<evidence type="ECO:0000259" key="2">
    <source>
        <dbReference type="Pfam" id="PF07811"/>
    </source>
</evidence>
<organism evidence="3 4">
    <name type="scientific">Evansella tamaricis</name>
    <dbReference type="NCBI Taxonomy" id="2069301"/>
    <lineage>
        <taxon>Bacteria</taxon>
        <taxon>Bacillati</taxon>
        <taxon>Bacillota</taxon>
        <taxon>Bacilli</taxon>
        <taxon>Bacillales</taxon>
        <taxon>Bacillaceae</taxon>
        <taxon>Evansella</taxon>
    </lineage>
</organism>
<sequence>MIKSEKGQATVELALTLTILMLFIFLIIDFGRIFHTYLTLEHASREGARLASVGATDDEVVQRIRTNTISLNSNQLTITQAPNRVNRTRGTYVTVQLTYPITVSIPLIKSVLPDPIILHAETVMRVE</sequence>
<dbReference type="InterPro" id="IPR012495">
    <property type="entry name" value="TadE-like_dom"/>
</dbReference>
<proteinExistence type="predicted"/>
<feature type="domain" description="TadE-like" evidence="2">
    <location>
        <begin position="7"/>
        <end position="49"/>
    </location>
</feature>
<keyword evidence="4" id="KW-1185">Reference proteome</keyword>
<gene>
    <name evidence="3" type="ORF">KS419_07535</name>
</gene>
<dbReference type="RefSeq" id="WP_217065539.1">
    <property type="nucleotide sequence ID" value="NZ_JAHQCS010000077.1"/>
</dbReference>
<name>A0ABS6JD40_9BACI</name>
<dbReference type="Proteomes" id="UP000784880">
    <property type="component" value="Unassembled WGS sequence"/>
</dbReference>
<evidence type="ECO:0000313" key="4">
    <source>
        <dbReference type="Proteomes" id="UP000784880"/>
    </source>
</evidence>
<comment type="caution">
    <text evidence="3">The sequence shown here is derived from an EMBL/GenBank/DDBJ whole genome shotgun (WGS) entry which is preliminary data.</text>
</comment>
<dbReference type="EMBL" id="JAHQCS010000077">
    <property type="protein sequence ID" value="MBU9711584.1"/>
    <property type="molecule type" value="Genomic_DNA"/>
</dbReference>
<keyword evidence="1" id="KW-0812">Transmembrane</keyword>
<keyword evidence="1" id="KW-0472">Membrane</keyword>
<evidence type="ECO:0000256" key="1">
    <source>
        <dbReference type="SAM" id="Phobius"/>
    </source>
</evidence>
<dbReference type="Pfam" id="PF07811">
    <property type="entry name" value="TadE"/>
    <property type="match status" value="1"/>
</dbReference>
<feature type="transmembrane region" description="Helical" evidence="1">
    <location>
        <begin position="12"/>
        <end position="34"/>
    </location>
</feature>
<keyword evidence="1" id="KW-1133">Transmembrane helix</keyword>
<protein>
    <submittedName>
        <fullName evidence="3">Pilus assembly protein</fullName>
    </submittedName>
</protein>
<accession>A0ABS6JD40</accession>
<reference evidence="3 4" key="1">
    <citation type="submission" date="2021-06" db="EMBL/GenBank/DDBJ databases">
        <title>Bacillus sp. RD4P76, an endophyte from a halophyte.</title>
        <authorList>
            <person name="Sun J.-Q."/>
        </authorList>
    </citation>
    <scope>NUCLEOTIDE SEQUENCE [LARGE SCALE GENOMIC DNA]</scope>
    <source>
        <strain evidence="3 4">CGMCC 1.15917</strain>
    </source>
</reference>